<dbReference type="RefSeq" id="WP_005949910.1">
    <property type="nucleotide sequence ID" value="NZ_CP136423.1"/>
</dbReference>
<evidence type="ECO:0000313" key="2">
    <source>
        <dbReference type="EMBL" id="EEG48594.1"/>
    </source>
</evidence>
<feature type="transmembrane region" description="Helical" evidence="1">
    <location>
        <begin position="387"/>
        <end position="406"/>
    </location>
</feature>
<dbReference type="GeneID" id="86820821"/>
<feature type="transmembrane region" description="Helical" evidence="1">
    <location>
        <begin position="65"/>
        <end position="86"/>
    </location>
</feature>
<feature type="transmembrane region" description="Helical" evidence="1">
    <location>
        <begin position="360"/>
        <end position="381"/>
    </location>
</feature>
<comment type="caution">
    <text evidence="2">The sequence shown here is derived from an EMBL/GenBank/DDBJ whole genome shotgun (WGS) entry which is preliminary data.</text>
</comment>
<evidence type="ECO:0000256" key="1">
    <source>
        <dbReference type="SAM" id="Phobius"/>
    </source>
</evidence>
<dbReference type="EMBL" id="ACBZ01000136">
    <property type="protein sequence ID" value="EEG48594.1"/>
    <property type="molecule type" value="Genomic_DNA"/>
</dbReference>
<name>C0CNR4_BLAHS</name>
<dbReference type="PANTHER" id="PTHR10790:SF51">
    <property type="entry name" value="TETRATRICOPEPTIDE REPEAT PROTEIN"/>
    <property type="match status" value="1"/>
</dbReference>
<proteinExistence type="predicted"/>
<evidence type="ECO:0008006" key="4">
    <source>
        <dbReference type="Google" id="ProtNLM"/>
    </source>
</evidence>
<reference evidence="2 3" key="2">
    <citation type="submission" date="2009-02" db="EMBL/GenBank/DDBJ databases">
        <title>Draft genome sequence of Blautia hydrogenotrophica DSM 10507 (Ruminococcus hydrogenotrophicus DSM 10507).</title>
        <authorList>
            <person name="Sudarsanam P."/>
            <person name="Ley R."/>
            <person name="Guruge J."/>
            <person name="Turnbaugh P.J."/>
            <person name="Mahowald M."/>
            <person name="Liep D."/>
            <person name="Gordon J."/>
        </authorList>
    </citation>
    <scope>NUCLEOTIDE SEQUENCE [LARGE SCALE GENOMIC DNA]</scope>
    <source>
        <strain evidence="3">DSM 10507 / JCM 14656 / S5a33</strain>
    </source>
</reference>
<accession>C0CNR4</accession>
<feature type="transmembrane region" description="Helical" evidence="1">
    <location>
        <begin position="251"/>
        <end position="271"/>
    </location>
</feature>
<dbReference type="PATRIC" id="fig|476272.21.peg.1937"/>
<dbReference type="InterPro" id="IPR018746">
    <property type="entry name" value="DUF2298"/>
</dbReference>
<dbReference type="PANTHER" id="PTHR10790">
    <property type="entry name" value="TPR-DOMAIN CONTAINING PROTEIN"/>
    <property type="match status" value="1"/>
</dbReference>
<protein>
    <recommendedName>
        <fullName evidence="4">Chlor_Arch_YYY domain</fullName>
    </recommendedName>
</protein>
<feature type="transmembrane region" description="Helical" evidence="1">
    <location>
        <begin position="497"/>
        <end position="517"/>
    </location>
</feature>
<keyword evidence="1" id="KW-0812">Transmembrane</keyword>
<feature type="transmembrane region" description="Helical" evidence="1">
    <location>
        <begin position="34"/>
        <end position="53"/>
    </location>
</feature>
<dbReference type="Proteomes" id="UP000003100">
    <property type="component" value="Unassembled WGS sequence"/>
</dbReference>
<keyword evidence="1" id="KW-1133">Transmembrane helix</keyword>
<sequence>MKKAWIGKGTLAVAVMALAGFLLGKDSISFYSWWMLAGILGLLFQPLTARLFSGFADRGWMFSKVIGVLIPGYLTWVLVVGGILPFTTASCIGVTAVCAVLLIVWCFQDAKKRILTLPEGQWNLVYWEELIFLVMFLLWTYLAGFRPQAYGTEKFMDYGFMEAMMRSVTLPAKDLWYSLENINYYYGGQYFAVFLTKLTGTQVAVTYNLMRTFEAGLMFALPCSLVWQLLRDRMGKSLVGKKKSIPVLGGLLTGVAVSMAGNMHYVIYAWIWPRLADLGIVSERDDYWFPDATRYIGHDPETADKTIHEFPSYSFVLGDLHAHMVNLIFVILILGILYAWMRQKRKQDRETFRQFGKSQVVAELLQPGILAAAVLLGVYQWTNYWDFVIYYVVTGAVVLFTNIIVYEGRVRRIAAVTFLQAVEVMAVAMVVALPFTLTFDSMTQGVALAQNHSAFYQLCILWGLPVVLVLIYGVTLLWEKVRSRRWAFLEGIRTPDLYILILGLCAVGLILIPELVYVRDIYENGNARSNTMFKLTYQAYLMFGISMGYILFWLLAVCRKRWKKVAGAVGLSLLLMTSGYFGNAVRHWYGEVWRPSLYQGLDATSFLEVDFPADAAAIRWLRENIQGSPVVLEANGLSYTEYERVSAMTGLPTILGWYTHEQLWRGNDVEDLNEKSAEVQEIYTSTEEQRVRSLLEKYDVSYIFVGSTEWDKYGSSLNEDLLQSLGTVVFQDEIYGTYILQVE</sequence>
<dbReference type="AlphaFoldDB" id="C0CNR4"/>
<keyword evidence="1" id="KW-0472">Membrane</keyword>
<reference evidence="2 3" key="1">
    <citation type="submission" date="2009-01" db="EMBL/GenBank/DDBJ databases">
        <authorList>
            <person name="Fulton L."/>
            <person name="Clifton S."/>
            <person name="Fulton B."/>
            <person name="Xu J."/>
            <person name="Minx P."/>
            <person name="Pepin K.H."/>
            <person name="Johnson M."/>
            <person name="Bhonagiri V."/>
            <person name="Nash W.E."/>
            <person name="Mardis E.R."/>
            <person name="Wilson R.K."/>
        </authorList>
    </citation>
    <scope>NUCLEOTIDE SEQUENCE [LARGE SCALE GENOMIC DNA]</scope>
    <source>
        <strain evidence="3">DSM 10507 / JCM 14656 / S5a33</strain>
    </source>
</reference>
<dbReference type="Pfam" id="PF10060">
    <property type="entry name" value="DUF2298"/>
    <property type="match status" value="2"/>
</dbReference>
<feature type="transmembrane region" description="Helical" evidence="1">
    <location>
        <begin position="413"/>
        <end position="435"/>
    </location>
</feature>
<evidence type="ECO:0000313" key="3">
    <source>
        <dbReference type="Proteomes" id="UP000003100"/>
    </source>
</evidence>
<feature type="transmembrane region" description="Helical" evidence="1">
    <location>
        <begin position="320"/>
        <end position="340"/>
    </location>
</feature>
<feature type="transmembrane region" description="Helical" evidence="1">
    <location>
        <begin position="455"/>
        <end position="477"/>
    </location>
</feature>
<dbReference type="eggNOG" id="COG5427">
    <property type="taxonomic scope" value="Bacteria"/>
</dbReference>
<dbReference type="HOGENOM" id="CLU_011570_0_0_9"/>
<organism evidence="2 3">
    <name type="scientific">Blautia hydrogenotrophica (strain DSM 10507 / JCM 14656 / S5a33)</name>
    <name type="common">Ruminococcus hydrogenotrophicus</name>
    <dbReference type="NCBI Taxonomy" id="476272"/>
    <lineage>
        <taxon>Bacteria</taxon>
        <taxon>Bacillati</taxon>
        <taxon>Bacillota</taxon>
        <taxon>Clostridia</taxon>
        <taxon>Lachnospirales</taxon>
        <taxon>Lachnospiraceae</taxon>
        <taxon>Blautia</taxon>
    </lineage>
</organism>
<gene>
    <name evidence="2" type="ORF">RUMHYD_02507</name>
</gene>
<feature type="transmembrane region" description="Helical" evidence="1">
    <location>
        <begin position="92"/>
        <end position="110"/>
    </location>
</feature>
<feature type="transmembrane region" description="Helical" evidence="1">
    <location>
        <begin position="537"/>
        <end position="558"/>
    </location>
</feature>
<feature type="transmembrane region" description="Helical" evidence="1">
    <location>
        <begin position="122"/>
        <end position="142"/>
    </location>
</feature>
<feature type="transmembrane region" description="Helical" evidence="1">
    <location>
        <begin position="565"/>
        <end position="582"/>
    </location>
</feature>
<keyword evidence="3" id="KW-1185">Reference proteome</keyword>